<feature type="transmembrane region" description="Helical" evidence="8">
    <location>
        <begin position="317"/>
        <end position="336"/>
    </location>
</feature>
<feature type="transmembrane region" description="Helical" evidence="8">
    <location>
        <begin position="379"/>
        <end position="400"/>
    </location>
</feature>
<dbReference type="InterPro" id="IPR006153">
    <property type="entry name" value="Cation/H_exchanger_TM"/>
</dbReference>
<keyword evidence="3 8" id="KW-0812">Transmembrane</keyword>
<keyword evidence="2" id="KW-0813">Transport</keyword>
<gene>
    <name evidence="10" type="ORF">Naga_100689g2</name>
</gene>
<sequence>MSKANTTTASPSDHSEVTGGVLAGANPLHSTVALFLLQVVIIMATTRILAYGLHYLKQPRVIAEILAGILLGPSGMGNIPGWLSNVFPDRSLPFLTLAANVGLILYMFLVGLELTPGALWTNARQSVLISTVGIVFPFLLGCGGSVVLYRHRKNTEEVPFSSFLLFTGLSLSITAFPILARILTDLNLMETEVGVMTIGAAALGDAVAWCFLILVISILHSSTLLNALYVFCIVLAYGALLLLLGRPLLSRHLGRAARAGSETLQRSLLALTFMAIFLSAFLTDLAGVHTIFGSFLLGLAFPINPSTLRLAKTIEDFASIVFLPLYFAASGLRTQLASLSSLRAFLLFLLVLTIAVVGKFVGCAAAARLGGKMPWRESFSVGALMNTRGLVELIVLNLGLDAGVIDVEQFTIFVLMALVTTFATCPVVSCLYPVEKRVKFGTRSAVEGGKLLEGRRLSRATRKSGSQRTRTSVPALAEPAARHMAITGNAMERGRAGERTGERKGERTGDVSTTDGQESVEGTLHLMSVAQRMADVTGLALLTALIRPEHISCVRFVESEATPLSILTSQGTLQIATGMDPTLQMILTCGYLAGLPVDVHLKVCQPEDFAKELCRWAVELDTSMVLLPCRREDASLGDFHTRFVKGVVHRCPRPLLLFWDHQLGESLCSLPRGLRRGKVVLLLFQGGRNDRESLWLVRRLLRVQDVHGQEKSSACRRNRRSKEESRAGGW</sequence>
<dbReference type="AlphaFoldDB" id="W7TT94"/>
<name>W7TT94_9STRA</name>
<feature type="transmembrane region" description="Helical" evidence="8">
    <location>
        <begin position="224"/>
        <end position="244"/>
    </location>
</feature>
<reference evidence="10 11" key="1">
    <citation type="journal article" date="2014" name="Mol. Plant">
        <title>Chromosome Scale Genome Assembly and Transcriptome Profiling of Nannochloropsis gaditana in Nitrogen Depletion.</title>
        <authorList>
            <person name="Corteggiani Carpinelli E."/>
            <person name="Telatin A."/>
            <person name="Vitulo N."/>
            <person name="Forcato C."/>
            <person name="D'Angelo M."/>
            <person name="Schiavon R."/>
            <person name="Vezzi A."/>
            <person name="Giacometti G.M."/>
            <person name="Morosinotto T."/>
            <person name="Valle G."/>
        </authorList>
    </citation>
    <scope>NUCLEOTIDE SEQUENCE [LARGE SCALE GENOMIC DNA]</scope>
    <source>
        <strain evidence="10 11">B-31</strain>
    </source>
</reference>
<proteinExistence type="predicted"/>
<feature type="transmembrane region" description="Helical" evidence="8">
    <location>
        <begin position="160"/>
        <end position="183"/>
    </location>
</feature>
<dbReference type="GO" id="GO:1902600">
    <property type="term" value="P:proton transmembrane transport"/>
    <property type="evidence" value="ECO:0007669"/>
    <property type="project" value="InterPro"/>
</dbReference>
<keyword evidence="4 8" id="KW-1133">Transmembrane helix</keyword>
<dbReference type="GO" id="GO:0015297">
    <property type="term" value="F:antiporter activity"/>
    <property type="evidence" value="ECO:0007669"/>
    <property type="project" value="InterPro"/>
</dbReference>
<evidence type="ECO:0000313" key="10">
    <source>
        <dbReference type="EMBL" id="EWM23549.1"/>
    </source>
</evidence>
<evidence type="ECO:0000256" key="2">
    <source>
        <dbReference type="ARBA" id="ARBA00022448"/>
    </source>
</evidence>
<organism evidence="10 11">
    <name type="scientific">Nannochloropsis gaditana</name>
    <dbReference type="NCBI Taxonomy" id="72520"/>
    <lineage>
        <taxon>Eukaryota</taxon>
        <taxon>Sar</taxon>
        <taxon>Stramenopiles</taxon>
        <taxon>Ochrophyta</taxon>
        <taxon>Eustigmatophyceae</taxon>
        <taxon>Eustigmatales</taxon>
        <taxon>Monodopsidaceae</taxon>
        <taxon>Nannochloropsis</taxon>
    </lineage>
</organism>
<dbReference type="GO" id="GO:0016020">
    <property type="term" value="C:membrane"/>
    <property type="evidence" value="ECO:0007669"/>
    <property type="project" value="UniProtKB-SubCell"/>
</dbReference>
<evidence type="ECO:0000256" key="1">
    <source>
        <dbReference type="ARBA" id="ARBA00004141"/>
    </source>
</evidence>
<evidence type="ECO:0000256" key="7">
    <source>
        <dbReference type="SAM" id="MobiDB-lite"/>
    </source>
</evidence>
<evidence type="ECO:0000256" key="6">
    <source>
        <dbReference type="ARBA" id="ARBA00023136"/>
    </source>
</evidence>
<feature type="transmembrane region" description="Helical" evidence="8">
    <location>
        <begin position="412"/>
        <end position="434"/>
    </location>
</feature>
<dbReference type="Gene3D" id="1.20.1530.20">
    <property type="match status" value="1"/>
</dbReference>
<dbReference type="EMBL" id="AZIL01001580">
    <property type="protein sequence ID" value="EWM23549.1"/>
    <property type="molecule type" value="Genomic_DNA"/>
</dbReference>
<feature type="transmembrane region" description="Helical" evidence="8">
    <location>
        <begin position="32"/>
        <end position="53"/>
    </location>
</feature>
<keyword evidence="5" id="KW-0406">Ion transport</keyword>
<dbReference type="OrthoDB" id="2687058at2759"/>
<dbReference type="PANTHER" id="PTHR32468:SF0">
    <property type="entry name" value="K(+)_H(+) ANTIPORTER 1"/>
    <property type="match status" value="1"/>
</dbReference>
<dbReference type="InterPro" id="IPR050794">
    <property type="entry name" value="CPA2_transporter"/>
</dbReference>
<dbReference type="Pfam" id="PF00999">
    <property type="entry name" value="Na_H_Exchanger"/>
    <property type="match status" value="1"/>
</dbReference>
<comment type="caution">
    <text evidence="10">The sequence shown here is derived from an EMBL/GenBank/DDBJ whole genome shotgun (WGS) entry which is preliminary data.</text>
</comment>
<evidence type="ECO:0000313" key="11">
    <source>
        <dbReference type="Proteomes" id="UP000019335"/>
    </source>
</evidence>
<dbReference type="Proteomes" id="UP000019335">
    <property type="component" value="Chromosome 16"/>
</dbReference>
<evidence type="ECO:0000256" key="8">
    <source>
        <dbReference type="SAM" id="Phobius"/>
    </source>
</evidence>
<comment type="subcellular location">
    <subcellularLocation>
        <location evidence="1">Membrane</location>
        <topology evidence="1">Multi-pass membrane protein</topology>
    </subcellularLocation>
</comment>
<feature type="region of interest" description="Disordered" evidence="7">
    <location>
        <begin position="493"/>
        <end position="517"/>
    </location>
</feature>
<feature type="domain" description="Cation/H+ exchanger transmembrane" evidence="9">
    <location>
        <begin position="46"/>
        <end position="422"/>
    </location>
</feature>
<evidence type="ECO:0000256" key="3">
    <source>
        <dbReference type="ARBA" id="ARBA00022692"/>
    </source>
</evidence>
<feature type="transmembrane region" description="Helical" evidence="8">
    <location>
        <begin position="195"/>
        <end position="218"/>
    </location>
</feature>
<accession>W7TT94</accession>
<feature type="transmembrane region" description="Helical" evidence="8">
    <location>
        <begin position="95"/>
        <end position="115"/>
    </location>
</feature>
<keyword evidence="11" id="KW-1185">Reference proteome</keyword>
<evidence type="ECO:0000256" key="4">
    <source>
        <dbReference type="ARBA" id="ARBA00022989"/>
    </source>
</evidence>
<feature type="transmembrane region" description="Helical" evidence="8">
    <location>
        <begin position="127"/>
        <end position="148"/>
    </location>
</feature>
<protein>
    <submittedName>
        <fullName evidence="10">Potassium:hydrogen antiporter</fullName>
    </submittedName>
</protein>
<keyword evidence="6 8" id="KW-0472">Membrane</keyword>
<feature type="compositionally biased region" description="Basic and acidic residues" evidence="7">
    <location>
        <begin position="493"/>
        <end position="509"/>
    </location>
</feature>
<evidence type="ECO:0000259" key="9">
    <source>
        <dbReference type="Pfam" id="PF00999"/>
    </source>
</evidence>
<dbReference type="PANTHER" id="PTHR32468">
    <property type="entry name" value="CATION/H + ANTIPORTER"/>
    <property type="match status" value="1"/>
</dbReference>
<evidence type="ECO:0000256" key="5">
    <source>
        <dbReference type="ARBA" id="ARBA00023065"/>
    </source>
</evidence>
<dbReference type="InterPro" id="IPR038770">
    <property type="entry name" value="Na+/solute_symporter_sf"/>
</dbReference>
<feature type="transmembrane region" description="Helical" evidence="8">
    <location>
        <begin position="65"/>
        <end position="83"/>
    </location>
</feature>
<feature type="transmembrane region" description="Helical" evidence="8">
    <location>
        <begin position="342"/>
        <end position="367"/>
    </location>
</feature>